<keyword evidence="2" id="KW-1185">Reference proteome</keyword>
<dbReference type="KEGG" id="vg:24723027"/>
<reference evidence="1 2" key="1">
    <citation type="journal article" date="2015" name="Arch. Virol.">
        <title>Complete genome sequence and phylogenetic position of the Bacillus cereus group phage JBP901.</title>
        <authorList>
            <person name="Asare P.T."/>
            <person name="Ryu S."/>
            <person name="Kim K.P."/>
        </authorList>
    </citation>
    <scope>NUCLEOTIDE SEQUENCE [LARGE SCALE GENOMIC DNA]</scope>
</reference>
<evidence type="ECO:0000313" key="2">
    <source>
        <dbReference type="Proteomes" id="UP000033000"/>
    </source>
</evidence>
<dbReference type="GeneID" id="24723027"/>
<gene>
    <name evidence="1" type="ORF">JBP901_gp048</name>
</gene>
<name>A0A0E3DF24_9CAUD</name>
<evidence type="ECO:0000313" key="1">
    <source>
        <dbReference type="EMBL" id="AID17761.1"/>
    </source>
</evidence>
<accession>A0A0E3DF24</accession>
<dbReference type="Proteomes" id="UP000033000">
    <property type="component" value="Segment"/>
</dbReference>
<dbReference type="EMBL" id="KJ676859">
    <property type="protein sequence ID" value="AID17761.1"/>
    <property type="molecule type" value="Genomic_DNA"/>
</dbReference>
<organism evidence="1 2">
    <name type="scientific">Bacillus phage JBP901</name>
    <dbReference type="NCBI Taxonomy" id="1498212"/>
    <lineage>
        <taxon>Viruses</taxon>
        <taxon>Duplodnaviria</taxon>
        <taxon>Heunggongvirae</taxon>
        <taxon>Uroviricota</taxon>
        <taxon>Caudoviricetes</taxon>
        <taxon>Herelleviridae</taxon>
        <taxon>Bastillevirinae</taxon>
        <taxon>Caeruleovirus</taxon>
        <taxon>Caeruleovirus JBP901</taxon>
    </lineage>
</organism>
<proteinExistence type="predicted"/>
<dbReference type="RefSeq" id="YP_009149086.1">
    <property type="nucleotide sequence ID" value="NC_027352.1"/>
</dbReference>
<dbReference type="OrthoDB" id="27730at10239"/>
<protein>
    <submittedName>
        <fullName evidence="1">Uncharacterized protein</fullName>
    </submittedName>
</protein>
<sequence>MTQLEHFMYIRMLFQEAEGYGQLSKVYDEMVKYCEKHNADFDNTLHLL</sequence>